<protein>
    <recommendedName>
        <fullName evidence="3">DUF7719 domain-containing protein</fullName>
    </recommendedName>
</protein>
<keyword evidence="2" id="KW-1133">Transmembrane helix</keyword>
<gene>
    <name evidence="4" type="ORF">L198_01642</name>
</gene>
<dbReference type="InterPro" id="IPR056136">
    <property type="entry name" value="DUF7719"/>
</dbReference>
<feature type="transmembrane region" description="Helical" evidence="2">
    <location>
        <begin position="161"/>
        <end position="180"/>
    </location>
</feature>
<feature type="domain" description="DUF7719" evidence="3">
    <location>
        <begin position="164"/>
        <end position="230"/>
    </location>
</feature>
<feature type="transmembrane region" description="Helical" evidence="2">
    <location>
        <begin position="102"/>
        <end position="123"/>
    </location>
</feature>
<comment type="caution">
    <text evidence="4">The sequence shown here is derived from an EMBL/GenBank/DDBJ whole genome shotgun (WGS) entry which is preliminary data.</text>
</comment>
<evidence type="ECO:0000313" key="4">
    <source>
        <dbReference type="EMBL" id="ODO06410.1"/>
    </source>
</evidence>
<dbReference type="GeneID" id="30190855"/>
<evidence type="ECO:0000256" key="1">
    <source>
        <dbReference type="SAM" id="MobiDB-lite"/>
    </source>
</evidence>
<proteinExistence type="predicted"/>
<dbReference type="RefSeq" id="XP_019034510.1">
    <property type="nucleotide sequence ID" value="XM_019173805.1"/>
</dbReference>
<feature type="compositionally biased region" description="Basic residues" evidence="1">
    <location>
        <begin position="15"/>
        <end position="29"/>
    </location>
</feature>
<feature type="transmembrane region" description="Helical" evidence="2">
    <location>
        <begin position="200"/>
        <end position="225"/>
    </location>
</feature>
<dbReference type="OrthoDB" id="5597489at2759"/>
<reference evidence="4 5" key="1">
    <citation type="submission" date="2016-06" db="EMBL/GenBank/DDBJ databases">
        <title>Evolution of pathogenesis and genome organization in the Tremellales.</title>
        <authorList>
            <person name="Cuomo C."/>
            <person name="Litvintseva A."/>
            <person name="Heitman J."/>
            <person name="Chen Y."/>
            <person name="Sun S."/>
            <person name="Springer D."/>
            <person name="Dromer F."/>
            <person name="Young S."/>
            <person name="Zeng Q."/>
            <person name="Chapman S."/>
            <person name="Gujja S."/>
            <person name="Saif S."/>
            <person name="Birren B."/>
        </authorList>
    </citation>
    <scope>NUCLEOTIDE SEQUENCE [LARGE SCALE GENOMIC DNA]</scope>
    <source>
        <strain evidence="4 5">CBS 7118</strain>
    </source>
</reference>
<dbReference type="Proteomes" id="UP000094819">
    <property type="component" value="Unassembled WGS sequence"/>
</dbReference>
<name>A0A1E3JZY9_9TREE</name>
<dbReference type="AlphaFoldDB" id="A0A1E3JZY9"/>
<dbReference type="EMBL" id="AWGH01000003">
    <property type="protein sequence ID" value="ODO06410.1"/>
    <property type="molecule type" value="Genomic_DNA"/>
</dbReference>
<evidence type="ECO:0000256" key="2">
    <source>
        <dbReference type="SAM" id="Phobius"/>
    </source>
</evidence>
<dbReference type="PANTHER" id="PTHR37846:SF1">
    <property type="entry name" value="DEACETYLASE-LIKE PROTEIN"/>
    <property type="match status" value="1"/>
</dbReference>
<organism evidence="4 5">
    <name type="scientific">Cryptococcus wingfieldii CBS 7118</name>
    <dbReference type="NCBI Taxonomy" id="1295528"/>
    <lineage>
        <taxon>Eukaryota</taxon>
        <taxon>Fungi</taxon>
        <taxon>Dikarya</taxon>
        <taxon>Basidiomycota</taxon>
        <taxon>Agaricomycotina</taxon>
        <taxon>Tremellomycetes</taxon>
        <taxon>Tremellales</taxon>
        <taxon>Cryptococcaceae</taxon>
        <taxon>Cryptococcus</taxon>
    </lineage>
</organism>
<evidence type="ECO:0000259" key="3">
    <source>
        <dbReference type="Pfam" id="PF24841"/>
    </source>
</evidence>
<keyword evidence="5" id="KW-1185">Reference proteome</keyword>
<accession>A0A1E3JZY9</accession>
<evidence type="ECO:0000313" key="5">
    <source>
        <dbReference type="Proteomes" id="UP000094819"/>
    </source>
</evidence>
<dbReference type="Pfam" id="PF24841">
    <property type="entry name" value="DUF7719"/>
    <property type="match status" value="1"/>
</dbReference>
<keyword evidence="2" id="KW-0472">Membrane</keyword>
<keyword evidence="2" id="KW-0812">Transmembrane</keyword>
<feature type="transmembrane region" description="Helical" evidence="2">
    <location>
        <begin position="135"/>
        <end position="155"/>
    </location>
</feature>
<sequence length="233" mass="25628">MAILEDVPDSPPPIRNRKLPRKSKSKSQKKATADSEIPLKRPSSNPSPSTPPLLDVPLPGTVPAGFVPQYVSSAEEIEALNASLESRHTCQDDVHDAREDEIFNTLIMAVPFTFLYILLDILVHLQYSHRPSYDLLINHTIKAFPTLALLVFYTNRHAGHFSTNSALMAASILSGCRLIWLVNKASWSVVTAQAPSMGTLWILTIIQLPLGRAVMCLVIVGGWIWRSGLSVAP</sequence>
<feature type="region of interest" description="Disordered" evidence="1">
    <location>
        <begin position="1"/>
        <end position="55"/>
    </location>
</feature>
<dbReference type="PANTHER" id="PTHR37846">
    <property type="entry name" value="YALI0B21296P"/>
    <property type="match status" value="1"/>
</dbReference>